<dbReference type="OrthoDB" id="10558111at2759"/>
<keyword evidence="1" id="KW-0175">Coiled coil</keyword>
<evidence type="ECO:0000256" key="1">
    <source>
        <dbReference type="SAM" id="Coils"/>
    </source>
</evidence>
<dbReference type="RefSeq" id="XP_001309173.1">
    <property type="nucleotide sequence ID" value="XM_001309172.1"/>
</dbReference>
<organism evidence="3 4">
    <name type="scientific">Trichomonas vaginalis (strain ATCC PRA-98 / G3)</name>
    <dbReference type="NCBI Taxonomy" id="412133"/>
    <lineage>
        <taxon>Eukaryota</taxon>
        <taxon>Metamonada</taxon>
        <taxon>Parabasalia</taxon>
        <taxon>Trichomonadida</taxon>
        <taxon>Trichomonadidae</taxon>
        <taxon>Trichomonas</taxon>
    </lineage>
</organism>
<dbReference type="VEuPathDB" id="TrichDB:TVAGG3_0489050"/>
<dbReference type="KEGG" id="tva:4754012"/>
<evidence type="ECO:0000313" key="4">
    <source>
        <dbReference type="Proteomes" id="UP000001542"/>
    </source>
</evidence>
<reference evidence="3" key="2">
    <citation type="journal article" date="2007" name="Science">
        <title>Draft genome sequence of the sexually transmitted pathogen Trichomonas vaginalis.</title>
        <authorList>
            <person name="Carlton J.M."/>
            <person name="Hirt R.P."/>
            <person name="Silva J.C."/>
            <person name="Delcher A.L."/>
            <person name="Schatz M."/>
            <person name="Zhao Q."/>
            <person name="Wortman J.R."/>
            <person name="Bidwell S.L."/>
            <person name="Alsmark U.C.M."/>
            <person name="Besteiro S."/>
            <person name="Sicheritz-Ponten T."/>
            <person name="Noel C.J."/>
            <person name="Dacks J.B."/>
            <person name="Foster P.G."/>
            <person name="Simillion C."/>
            <person name="Van de Peer Y."/>
            <person name="Miranda-Saavedra D."/>
            <person name="Barton G.J."/>
            <person name="Westrop G.D."/>
            <person name="Mueller S."/>
            <person name="Dessi D."/>
            <person name="Fiori P.L."/>
            <person name="Ren Q."/>
            <person name="Paulsen I."/>
            <person name="Zhang H."/>
            <person name="Bastida-Corcuera F.D."/>
            <person name="Simoes-Barbosa A."/>
            <person name="Brown M.T."/>
            <person name="Hayes R.D."/>
            <person name="Mukherjee M."/>
            <person name="Okumura C.Y."/>
            <person name="Schneider R."/>
            <person name="Smith A.J."/>
            <person name="Vanacova S."/>
            <person name="Villalvazo M."/>
            <person name="Haas B.J."/>
            <person name="Pertea M."/>
            <person name="Feldblyum T.V."/>
            <person name="Utterback T.R."/>
            <person name="Shu C.L."/>
            <person name="Osoegawa K."/>
            <person name="de Jong P.J."/>
            <person name="Hrdy I."/>
            <person name="Horvathova L."/>
            <person name="Zubacova Z."/>
            <person name="Dolezal P."/>
            <person name="Malik S.B."/>
            <person name="Logsdon J.M. Jr."/>
            <person name="Henze K."/>
            <person name="Gupta A."/>
            <person name="Wang C.C."/>
            <person name="Dunne R.L."/>
            <person name="Upcroft J.A."/>
            <person name="Upcroft P."/>
            <person name="White O."/>
            <person name="Salzberg S.L."/>
            <person name="Tang P."/>
            <person name="Chiu C.-H."/>
            <person name="Lee Y.-S."/>
            <person name="Embley T.M."/>
            <person name="Coombs G.H."/>
            <person name="Mottram J.C."/>
            <person name="Tachezy J."/>
            <person name="Fraser-Liggett C.M."/>
            <person name="Johnson P.J."/>
        </authorList>
    </citation>
    <scope>NUCLEOTIDE SEQUENCE [LARGE SCALE GENOMIC DNA]</scope>
    <source>
        <strain evidence="3">G3</strain>
    </source>
</reference>
<reference evidence="3" key="1">
    <citation type="submission" date="2006-10" db="EMBL/GenBank/DDBJ databases">
        <authorList>
            <person name="Amadeo P."/>
            <person name="Zhao Q."/>
            <person name="Wortman J."/>
            <person name="Fraser-Liggett C."/>
            <person name="Carlton J."/>
        </authorList>
    </citation>
    <scope>NUCLEOTIDE SEQUENCE</scope>
    <source>
        <strain evidence="3">G3</strain>
    </source>
</reference>
<dbReference type="EMBL" id="DS113767">
    <property type="protein sequence ID" value="EAX96243.1"/>
    <property type="molecule type" value="Genomic_DNA"/>
</dbReference>
<protein>
    <submittedName>
        <fullName evidence="3">Uncharacterized protein</fullName>
    </submittedName>
</protein>
<dbReference type="VEuPathDB" id="TrichDB:TVAG_205290"/>
<dbReference type="SMR" id="A2FFQ9"/>
<feature type="coiled-coil region" evidence="1">
    <location>
        <begin position="41"/>
        <end position="146"/>
    </location>
</feature>
<name>A2FFQ9_TRIV3</name>
<sequence length="335" mass="38913">MSTITRPITALMYPRGTCKAQTFYFRGDDIHKEPEFLDNEYRSAKIQFDRLKIELEAEKQEYEKIQAELEKREGYTVTLASALGDESHQTEENAKLRQQIIQLQEEIDKFDAEIAEAKEQQHPGLLAQLQKERAFYNAEIEDLRIAIFTGIDNIRRDKEEIANLVQSDEYTSSSMVKSDRMAFQRFYNQLRQKMDKQFAEFSAKQSEEARKRQARGKLPSPLESLCYQRSDAILEKEEVLRNKDFAELRKKLTAQVLLDQIETMNQAIIALGGEPTETESLKEQYAPPPPQSSTERSRDVPQEKTQTRPATRSMQRTYKDIPKPRARTSMLSSKK</sequence>
<dbReference type="AlphaFoldDB" id="A2FFQ9"/>
<feature type="region of interest" description="Disordered" evidence="2">
    <location>
        <begin position="276"/>
        <end position="335"/>
    </location>
</feature>
<keyword evidence="4" id="KW-1185">Reference proteome</keyword>
<evidence type="ECO:0000313" key="3">
    <source>
        <dbReference type="EMBL" id="EAX96243.1"/>
    </source>
</evidence>
<proteinExistence type="predicted"/>
<gene>
    <name evidence="3" type="ORF">TVAG_205290</name>
</gene>
<feature type="compositionally biased region" description="Basic and acidic residues" evidence="2">
    <location>
        <begin position="295"/>
        <end position="306"/>
    </location>
</feature>
<feature type="compositionally biased region" description="Polar residues" evidence="2">
    <location>
        <begin position="307"/>
        <end position="316"/>
    </location>
</feature>
<dbReference type="InParanoid" id="A2FFQ9"/>
<evidence type="ECO:0000256" key="2">
    <source>
        <dbReference type="SAM" id="MobiDB-lite"/>
    </source>
</evidence>
<accession>A2FFQ9</accession>
<dbReference type="Proteomes" id="UP000001542">
    <property type="component" value="Unassembled WGS sequence"/>
</dbReference>